<feature type="signal peptide" evidence="2">
    <location>
        <begin position="1"/>
        <end position="23"/>
    </location>
</feature>
<proteinExistence type="predicted"/>
<evidence type="ECO:0000256" key="1">
    <source>
        <dbReference type="SAM" id="MobiDB-lite"/>
    </source>
</evidence>
<accession>A0A127A5E0</accession>
<evidence type="ECO:0000313" key="4">
    <source>
        <dbReference type="Proteomes" id="UP000070134"/>
    </source>
</evidence>
<keyword evidence="2" id="KW-0732">Signal</keyword>
<feature type="chain" id="PRO_5007445632" evidence="2">
    <location>
        <begin position="24"/>
        <end position="77"/>
    </location>
</feature>
<name>A0A127A5E0_9MICC</name>
<keyword evidence="4" id="KW-1185">Reference proteome</keyword>
<protein>
    <submittedName>
        <fullName evidence="3">Uncharacterized protein</fullName>
    </submittedName>
</protein>
<dbReference type="AlphaFoldDB" id="A0A127A5E0"/>
<dbReference type="Proteomes" id="UP000070134">
    <property type="component" value="Chromosome"/>
</dbReference>
<evidence type="ECO:0000256" key="2">
    <source>
        <dbReference type="SAM" id="SignalP"/>
    </source>
</evidence>
<sequence length="77" mass="7761" precursor="true">MLKKLIAALALGGALAVSGVAGAPTAIGNWPDPMKSTAIGNWPDPMTSTAIGNWPDPMSSPTAIGNWPDPMSVSSSL</sequence>
<dbReference type="EMBL" id="CP014518">
    <property type="protein sequence ID" value="AMM33984.1"/>
    <property type="molecule type" value="Genomic_DNA"/>
</dbReference>
<dbReference type="RefSeq" id="WP_066500164.1">
    <property type="nucleotide sequence ID" value="NZ_BJMO01000009.1"/>
</dbReference>
<dbReference type="STRING" id="37927.SA2016_3321"/>
<feature type="region of interest" description="Disordered" evidence="1">
    <location>
        <begin position="54"/>
        <end position="77"/>
    </location>
</feature>
<reference evidence="3 4" key="1">
    <citation type="submission" date="2016-02" db="EMBL/GenBank/DDBJ databases">
        <title>Complete genome of Sinomonas atrocyanea KCTC 3377.</title>
        <authorList>
            <person name="Kim K.M."/>
        </authorList>
    </citation>
    <scope>NUCLEOTIDE SEQUENCE [LARGE SCALE GENOMIC DNA]</scope>
    <source>
        <strain evidence="3 4">KCTC 3377</strain>
    </source>
</reference>
<evidence type="ECO:0000313" key="3">
    <source>
        <dbReference type="EMBL" id="AMM33984.1"/>
    </source>
</evidence>
<gene>
    <name evidence="3" type="ORF">SA2016_3321</name>
</gene>
<dbReference type="KEGG" id="satk:SA2016_3321"/>
<dbReference type="OrthoDB" id="4965297at2"/>
<organism evidence="3 4">
    <name type="scientific">Sinomonas atrocyanea</name>
    <dbReference type="NCBI Taxonomy" id="37927"/>
    <lineage>
        <taxon>Bacteria</taxon>
        <taxon>Bacillati</taxon>
        <taxon>Actinomycetota</taxon>
        <taxon>Actinomycetes</taxon>
        <taxon>Micrococcales</taxon>
        <taxon>Micrococcaceae</taxon>
        <taxon>Sinomonas</taxon>
    </lineage>
</organism>